<feature type="non-terminal residue" evidence="1">
    <location>
        <position position="100"/>
    </location>
</feature>
<feature type="non-terminal residue" evidence="1">
    <location>
        <position position="1"/>
    </location>
</feature>
<protein>
    <submittedName>
        <fullName evidence="1">Uncharacterized protein</fullName>
    </submittedName>
</protein>
<gene>
    <name evidence="1" type="primary">ORF212829</name>
</gene>
<evidence type="ECO:0000313" key="1">
    <source>
        <dbReference type="EMBL" id="CEK96635.1"/>
    </source>
</evidence>
<accession>A0A0B7BWT3</accession>
<reference evidence="1" key="1">
    <citation type="submission" date="2014-12" db="EMBL/GenBank/DDBJ databases">
        <title>Insight into the proteome of Arion vulgaris.</title>
        <authorList>
            <person name="Aradska J."/>
            <person name="Bulat T."/>
            <person name="Smidak R."/>
            <person name="Sarate P."/>
            <person name="Gangsoo J."/>
            <person name="Sialana F."/>
            <person name="Bilban M."/>
            <person name="Lubec G."/>
        </authorList>
    </citation>
    <scope>NUCLEOTIDE SEQUENCE</scope>
    <source>
        <tissue evidence="1">Skin</tissue>
    </source>
</reference>
<sequence>EPEIEPELVPELVSTERSSELEEIQSAETSNELNFWPSDISTDPNIILLDDILKQEKASIDEEVKLPKQKKKIRVSFSEDFDEEIGDFNITSSSRSPLKS</sequence>
<name>A0A0B7BWT3_9EUPU</name>
<proteinExistence type="predicted"/>
<dbReference type="AlphaFoldDB" id="A0A0B7BWT3"/>
<organism evidence="1">
    <name type="scientific">Arion vulgaris</name>
    <dbReference type="NCBI Taxonomy" id="1028688"/>
    <lineage>
        <taxon>Eukaryota</taxon>
        <taxon>Metazoa</taxon>
        <taxon>Spiralia</taxon>
        <taxon>Lophotrochozoa</taxon>
        <taxon>Mollusca</taxon>
        <taxon>Gastropoda</taxon>
        <taxon>Heterobranchia</taxon>
        <taxon>Euthyneura</taxon>
        <taxon>Panpulmonata</taxon>
        <taxon>Eupulmonata</taxon>
        <taxon>Stylommatophora</taxon>
        <taxon>Helicina</taxon>
        <taxon>Arionoidea</taxon>
        <taxon>Arionidae</taxon>
        <taxon>Arion</taxon>
    </lineage>
</organism>
<dbReference type="EMBL" id="HACG01049770">
    <property type="protein sequence ID" value="CEK96635.1"/>
    <property type="molecule type" value="Transcribed_RNA"/>
</dbReference>